<gene>
    <name evidence="2" type="ORF">SAMN05518684_108110</name>
</gene>
<dbReference type="PANTHER" id="PTHR43649:SF12">
    <property type="entry name" value="DIACETYLCHITOBIOSE BINDING PROTEIN DASA"/>
    <property type="match status" value="1"/>
</dbReference>
<keyword evidence="1" id="KW-0732">Signal</keyword>
<dbReference type="Proteomes" id="UP000198571">
    <property type="component" value="Unassembled WGS sequence"/>
</dbReference>
<dbReference type="EMBL" id="FOGT01000008">
    <property type="protein sequence ID" value="SES11748.1"/>
    <property type="molecule type" value="Genomic_DNA"/>
</dbReference>
<organism evidence="2 3">
    <name type="scientific">Salipaludibacillus aurantiacus</name>
    <dbReference type="NCBI Taxonomy" id="1601833"/>
    <lineage>
        <taxon>Bacteria</taxon>
        <taxon>Bacillati</taxon>
        <taxon>Bacillota</taxon>
        <taxon>Bacilli</taxon>
        <taxon>Bacillales</taxon>
        <taxon>Bacillaceae</taxon>
    </lineage>
</organism>
<dbReference type="Gene3D" id="3.40.190.10">
    <property type="entry name" value="Periplasmic binding protein-like II"/>
    <property type="match status" value="2"/>
</dbReference>
<dbReference type="Pfam" id="PF01547">
    <property type="entry name" value="SBP_bac_1"/>
    <property type="match status" value="1"/>
</dbReference>
<sequence>MKNIVIAGLMLFLLLIVTACSQGDEGETEASQEEEYELTFHTHYVGNEGRAETIQAIVDEFNEEHEGRARVVIDGTPDPQTLYDRNRTSLATDTVPDIFYFQHNPVDADRYYGSDKLIDLTPHLDDGWGDSFSEEGLEHGRYEDKIMAVPFESMMVPIYYNTELFAEAGIDEFPKTWDDFFEASEKLMDNGIIPIATGTGENAWSTQLMYSYIVSSIAGADFWELDLDDEAFLEGARVLEKLFEYSPSDAVGLPYSSYASYFVNENAAMIVNGPWMISQFYEQGGDEFADKVGAGTMPAYDGGEGEQGAVIAGVNFVLTGKQHTDPAKEEYAVAFMKYLTDPDNAKRLFLDSGALMEAASFEINEDDDADRISMDILSHLQEAPYEFKHLINAKSTEVANEFPSAVSALALGEVTPEEFVEQLANVDE</sequence>
<feature type="signal peptide" evidence="1">
    <location>
        <begin position="1"/>
        <end position="21"/>
    </location>
</feature>
<evidence type="ECO:0000313" key="3">
    <source>
        <dbReference type="Proteomes" id="UP000198571"/>
    </source>
</evidence>
<proteinExistence type="predicted"/>
<name>A0A1H9UQW8_9BACI</name>
<dbReference type="InterPro" id="IPR050490">
    <property type="entry name" value="Bact_solute-bd_prot1"/>
</dbReference>
<accession>A0A1H9UQW8</accession>
<dbReference type="InterPro" id="IPR006059">
    <property type="entry name" value="SBP"/>
</dbReference>
<dbReference type="OrthoDB" id="9798191at2"/>
<dbReference type="AlphaFoldDB" id="A0A1H9UQW8"/>
<dbReference type="PROSITE" id="PS51257">
    <property type="entry name" value="PROKAR_LIPOPROTEIN"/>
    <property type="match status" value="1"/>
</dbReference>
<evidence type="ECO:0000256" key="1">
    <source>
        <dbReference type="SAM" id="SignalP"/>
    </source>
</evidence>
<evidence type="ECO:0000313" key="2">
    <source>
        <dbReference type="EMBL" id="SES11748.1"/>
    </source>
</evidence>
<dbReference type="SUPFAM" id="SSF53850">
    <property type="entry name" value="Periplasmic binding protein-like II"/>
    <property type="match status" value="1"/>
</dbReference>
<feature type="chain" id="PRO_5038770537" evidence="1">
    <location>
        <begin position="22"/>
        <end position="428"/>
    </location>
</feature>
<reference evidence="3" key="1">
    <citation type="submission" date="2016-10" db="EMBL/GenBank/DDBJ databases">
        <authorList>
            <person name="Varghese N."/>
            <person name="Submissions S."/>
        </authorList>
    </citation>
    <scope>NUCLEOTIDE SEQUENCE [LARGE SCALE GENOMIC DNA]</scope>
    <source>
        <strain evidence="3">S9</strain>
    </source>
</reference>
<protein>
    <submittedName>
        <fullName evidence="2">Raffinose/stachyose/melibiose transport system substrate-binding protein</fullName>
    </submittedName>
</protein>
<keyword evidence="3" id="KW-1185">Reference proteome</keyword>
<dbReference type="STRING" id="1601833.SAMN05518684_108110"/>
<dbReference type="PANTHER" id="PTHR43649">
    <property type="entry name" value="ARABINOSE-BINDING PROTEIN-RELATED"/>
    <property type="match status" value="1"/>
</dbReference>
<dbReference type="RefSeq" id="WP_093051975.1">
    <property type="nucleotide sequence ID" value="NZ_FOGT01000008.1"/>
</dbReference>